<sequence length="230" mass="22257">MTVRRPPLRVGGALSSVGLLCLLGVSGCAGFAGATPAPPSTTAPTTTTTARTTTAPAYTLPETCAGLLTVSQVSDALGARLPGTTTYVVGEAEPGIGRTGRVTCGYGVTPATATAGASDPILEVSVFTYTDPGAAAARVEALVAARRAEGEASGAAAVPGADAVLLTGPAETTLVATVDSRTYALTLVPGLLDAPATRTALETLASVAAGTTTSPSAGRPAGTSSSAPTG</sequence>
<evidence type="ECO:0008006" key="5">
    <source>
        <dbReference type="Google" id="ProtNLM"/>
    </source>
</evidence>
<evidence type="ECO:0000256" key="1">
    <source>
        <dbReference type="SAM" id="MobiDB-lite"/>
    </source>
</evidence>
<proteinExistence type="predicted"/>
<organism evidence="3 4">
    <name type="scientific">Klenkia soli</name>
    <dbReference type="NCBI Taxonomy" id="1052260"/>
    <lineage>
        <taxon>Bacteria</taxon>
        <taxon>Bacillati</taxon>
        <taxon>Actinomycetota</taxon>
        <taxon>Actinomycetes</taxon>
        <taxon>Geodermatophilales</taxon>
        <taxon>Geodermatophilaceae</taxon>
        <taxon>Klenkia</taxon>
    </lineage>
</organism>
<protein>
    <recommendedName>
        <fullName evidence="5">DUF3558 domain-containing protein</fullName>
    </recommendedName>
</protein>
<feature type="signal peptide" evidence="2">
    <location>
        <begin position="1"/>
        <end position="34"/>
    </location>
</feature>
<evidence type="ECO:0000256" key="2">
    <source>
        <dbReference type="SAM" id="SignalP"/>
    </source>
</evidence>
<dbReference type="AlphaFoldDB" id="A0A1H0LYP7"/>
<keyword evidence="4" id="KW-1185">Reference proteome</keyword>
<keyword evidence="2" id="KW-0732">Signal</keyword>
<dbReference type="STRING" id="1052260.SAMN05660199_02467"/>
<gene>
    <name evidence="3" type="ORF">SAMN05660199_02467</name>
</gene>
<accession>A0A1H0LYP7</accession>
<feature type="chain" id="PRO_5011598163" description="DUF3558 domain-containing protein" evidence="2">
    <location>
        <begin position="35"/>
        <end position="230"/>
    </location>
</feature>
<dbReference type="EMBL" id="FNIR01000007">
    <property type="protein sequence ID" value="SDO73349.1"/>
    <property type="molecule type" value="Genomic_DNA"/>
</dbReference>
<evidence type="ECO:0000313" key="4">
    <source>
        <dbReference type="Proteomes" id="UP000199088"/>
    </source>
</evidence>
<dbReference type="Proteomes" id="UP000199088">
    <property type="component" value="Unassembled WGS sequence"/>
</dbReference>
<dbReference type="PROSITE" id="PS51257">
    <property type="entry name" value="PROKAR_LIPOPROTEIN"/>
    <property type="match status" value="1"/>
</dbReference>
<name>A0A1H0LYP7_9ACTN</name>
<evidence type="ECO:0000313" key="3">
    <source>
        <dbReference type="EMBL" id="SDO73349.1"/>
    </source>
</evidence>
<reference evidence="4" key="1">
    <citation type="submission" date="2016-10" db="EMBL/GenBank/DDBJ databases">
        <authorList>
            <person name="Varghese N."/>
            <person name="Submissions S."/>
        </authorList>
    </citation>
    <scope>NUCLEOTIDE SEQUENCE [LARGE SCALE GENOMIC DNA]</scope>
    <source>
        <strain evidence="4">DSM 45843</strain>
    </source>
</reference>
<feature type="region of interest" description="Disordered" evidence="1">
    <location>
        <begin position="211"/>
        <end position="230"/>
    </location>
</feature>